<evidence type="ECO:0000256" key="1">
    <source>
        <dbReference type="SAM" id="MobiDB-lite"/>
    </source>
</evidence>
<feature type="region of interest" description="Disordered" evidence="1">
    <location>
        <begin position="37"/>
        <end position="75"/>
    </location>
</feature>
<evidence type="ECO:0000313" key="3">
    <source>
        <dbReference type="Proteomes" id="UP000824120"/>
    </source>
</evidence>
<dbReference type="EMBL" id="JACXVP010000206">
    <property type="protein sequence ID" value="KAG5568176.1"/>
    <property type="molecule type" value="Genomic_DNA"/>
</dbReference>
<accession>A0A9J5VYB7</accession>
<feature type="compositionally biased region" description="Polar residues" evidence="1">
    <location>
        <begin position="56"/>
        <end position="75"/>
    </location>
</feature>
<dbReference type="Proteomes" id="UP000824120">
    <property type="component" value="Unassembled WGS sequence"/>
</dbReference>
<proteinExistence type="predicted"/>
<keyword evidence="3" id="KW-1185">Reference proteome</keyword>
<protein>
    <recommendedName>
        <fullName evidence="4">Ubiquitin-like domain-containing protein</fullName>
    </recommendedName>
</protein>
<comment type="caution">
    <text evidence="2">The sequence shown here is derived from an EMBL/GenBank/DDBJ whole genome shotgun (WGS) entry which is preliminary data.</text>
</comment>
<gene>
    <name evidence="2" type="ORF">H5410_064805</name>
</gene>
<reference evidence="2" key="1">
    <citation type="submission" date="2020-09" db="EMBL/GenBank/DDBJ databases">
        <title>De no assembly of potato wild relative species, Solanum commersonii.</title>
        <authorList>
            <person name="Cho K."/>
        </authorList>
    </citation>
    <scope>NUCLEOTIDE SEQUENCE</scope>
    <source>
        <strain evidence="2">LZ3.2</strain>
        <tissue evidence="2">Leaf</tissue>
    </source>
</reference>
<organism evidence="2 3">
    <name type="scientific">Solanum commersonii</name>
    <name type="common">Commerson's wild potato</name>
    <name type="synonym">Commerson's nightshade</name>
    <dbReference type="NCBI Taxonomy" id="4109"/>
    <lineage>
        <taxon>Eukaryota</taxon>
        <taxon>Viridiplantae</taxon>
        <taxon>Streptophyta</taxon>
        <taxon>Embryophyta</taxon>
        <taxon>Tracheophyta</taxon>
        <taxon>Spermatophyta</taxon>
        <taxon>Magnoliopsida</taxon>
        <taxon>eudicotyledons</taxon>
        <taxon>Gunneridae</taxon>
        <taxon>Pentapetalae</taxon>
        <taxon>asterids</taxon>
        <taxon>lamiids</taxon>
        <taxon>Solanales</taxon>
        <taxon>Solanaceae</taxon>
        <taxon>Solanoideae</taxon>
        <taxon>Solaneae</taxon>
        <taxon>Solanum</taxon>
    </lineage>
</organism>
<feature type="compositionally biased region" description="Low complexity" evidence="1">
    <location>
        <begin position="38"/>
        <end position="47"/>
    </location>
</feature>
<dbReference type="OrthoDB" id="1298409at2759"/>
<name>A0A9J5VYB7_SOLCO</name>
<evidence type="ECO:0008006" key="4">
    <source>
        <dbReference type="Google" id="ProtNLM"/>
    </source>
</evidence>
<sequence length="75" mass="8409">MLDLRTWRLIMLNGNEISLVDYGVTDGSHFNLFFQLPDNNNNNNNNRNDGDGDNVSIVNPKTLVSQEDSVTNVAK</sequence>
<evidence type="ECO:0000313" key="2">
    <source>
        <dbReference type="EMBL" id="KAG5568176.1"/>
    </source>
</evidence>
<dbReference type="AlphaFoldDB" id="A0A9J5VYB7"/>